<protein>
    <submittedName>
        <fullName evidence="1">Uncharacterized protein</fullName>
    </submittedName>
</protein>
<reference evidence="1 2" key="1">
    <citation type="submission" date="2014-04" db="EMBL/GenBank/DDBJ databases">
        <authorList>
            <consortium name="DOE Joint Genome Institute"/>
            <person name="Kuo A."/>
            <person name="Kohler A."/>
            <person name="Nagy L.G."/>
            <person name="Floudas D."/>
            <person name="Copeland A."/>
            <person name="Barry K.W."/>
            <person name="Cichocki N."/>
            <person name="Veneault-Fourrey C."/>
            <person name="LaButti K."/>
            <person name="Lindquist E.A."/>
            <person name="Lipzen A."/>
            <person name="Lundell T."/>
            <person name="Morin E."/>
            <person name="Murat C."/>
            <person name="Sun H."/>
            <person name="Tunlid A."/>
            <person name="Henrissat B."/>
            <person name="Grigoriev I.V."/>
            <person name="Hibbett D.S."/>
            <person name="Martin F."/>
            <person name="Nordberg H.P."/>
            <person name="Cantor M.N."/>
            <person name="Hua S.X."/>
        </authorList>
    </citation>
    <scope>NUCLEOTIDE SEQUENCE [LARGE SCALE GENOMIC DNA]</scope>
    <source>
        <strain evidence="1 2">Foug A</strain>
    </source>
</reference>
<dbReference type="Proteomes" id="UP000053989">
    <property type="component" value="Unassembled WGS sequence"/>
</dbReference>
<proteinExistence type="predicted"/>
<gene>
    <name evidence="1" type="ORF">SCLCIDRAFT_108468</name>
</gene>
<dbReference type="AlphaFoldDB" id="A0A0C3AR26"/>
<sequence length="87" mass="10009">MNEYLDWCHLQDGDLYKTLVVKLKSKTSSSTFELWKKPQNPEGARHAESLAKSALTHSQYWTVNTDIHPSFLIQGQHLLVGSQKSFY</sequence>
<organism evidence="1 2">
    <name type="scientific">Scleroderma citrinum Foug A</name>
    <dbReference type="NCBI Taxonomy" id="1036808"/>
    <lineage>
        <taxon>Eukaryota</taxon>
        <taxon>Fungi</taxon>
        <taxon>Dikarya</taxon>
        <taxon>Basidiomycota</taxon>
        <taxon>Agaricomycotina</taxon>
        <taxon>Agaricomycetes</taxon>
        <taxon>Agaricomycetidae</taxon>
        <taxon>Boletales</taxon>
        <taxon>Sclerodermatineae</taxon>
        <taxon>Sclerodermataceae</taxon>
        <taxon>Scleroderma</taxon>
    </lineage>
</organism>
<accession>A0A0C3AR26</accession>
<dbReference type="HOGENOM" id="CLU_2484610_0_0_1"/>
<reference evidence="2" key="2">
    <citation type="submission" date="2015-01" db="EMBL/GenBank/DDBJ databases">
        <title>Evolutionary Origins and Diversification of the Mycorrhizal Mutualists.</title>
        <authorList>
            <consortium name="DOE Joint Genome Institute"/>
            <consortium name="Mycorrhizal Genomics Consortium"/>
            <person name="Kohler A."/>
            <person name="Kuo A."/>
            <person name="Nagy L.G."/>
            <person name="Floudas D."/>
            <person name="Copeland A."/>
            <person name="Barry K.W."/>
            <person name="Cichocki N."/>
            <person name="Veneault-Fourrey C."/>
            <person name="LaButti K."/>
            <person name="Lindquist E.A."/>
            <person name="Lipzen A."/>
            <person name="Lundell T."/>
            <person name="Morin E."/>
            <person name="Murat C."/>
            <person name="Riley R."/>
            <person name="Ohm R."/>
            <person name="Sun H."/>
            <person name="Tunlid A."/>
            <person name="Henrissat B."/>
            <person name="Grigoriev I.V."/>
            <person name="Hibbett D.S."/>
            <person name="Martin F."/>
        </authorList>
    </citation>
    <scope>NUCLEOTIDE SEQUENCE [LARGE SCALE GENOMIC DNA]</scope>
    <source>
        <strain evidence="2">Foug A</strain>
    </source>
</reference>
<keyword evidence="2" id="KW-1185">Reference proteome</keyword>
<dbReference type="EMBL" id="KN822013">
    <property type="protein sequence ID" value="KIM67397.1"/>
    <property type="molecule type" value="Genomic_DNA"/>
</dbReference>
<dbReference type="InParanoid" id="A0A0C3AR26"/>
<name>A0A0C3AR26_9AGAM</name>
<evidence type="ECO:0000313" key="1">
    <source>
        <dbReference type="EMBL" id="KIM67397.1"/>
    </source>
</evidence>
<evidence type="ECO:0000313" key="2">
    <source>
        <dbReference type="Proteomes" id="UP000053989"/>
    </source>
</evidence>